<dbReference type="RefSeq" id="WP_130306259.1">
    <property type="nucleotide sequence ID" value="NZ_SHKN01000001.1"/>
</dbReference>
<keyword evidence="2" id="KW-1185">Reference proteome</keyword>
<evidence type="ECO:0008006" key="3">
    <source>
        <dbReference type="Google" id="ProtNLM"/>
    </source>
</evidence>
<comment type="caution">
    <text evidence="1">The sequence shown here is derived from an EMBL/GenBank/DDBJ whole genome shotgun (WGS) entry which is preliminary data.</text>
</comment>
<sequence>MKRNTFYIFILLLLAISCSKEKVIKKDIAFYHWKAKADFTKAYSEAIESTEANTVYMHYFDIEPLAKVNWYDDGIYPTYVLKSVAKDYQHMDIVPVVYIANPVFKTDDLDVSKLSKKIAKLIDQISQKQFNRKIKHIQLDCDWTETTRASYFELLRTLKNDFTIDVTIRLHQIKFKERTGVPPVNAGTLMLYNMGDLRNKAQNSILESSIVGQYIHAESTYPMALKIALPLFSQTVVTNNNNKIKLIKNTHREVLENDPHFKQINSNNFKVMADTLYKGFYLAQGYNLKLEDVKPSEISDSYKLIKASKLNTQGIIFYHLDDLSLSNYDLNNTIEKL</sequence>
<gene>
    <name evidence="1" type="ORF">EV201_1017</name>
</gene>
<dbReference type="EMBL" id="SHKN01000001">
    <property type="protein sequence ID" value="RZT96379.1"/>
    <property type="molecule type" value="Genomic_DNA"/>
</dbReference>
<name>A0A4Q7VJQ1_9BACT</name>
<accession>A0A4Q7VJQ1</accession>
<dbReference type="OrthoDB" id="634553at2"/>
<evidence type="ECO:0000313" key="1">
    <source>
        <dbReference type="EMBL" id="RZT96379.1"/>
    </source>
</evidence>
<evidence type="ECO:0000313" key="2">
    <source>
        <dbReference type="Proteomes" id="UP000293562"/>
    </source>
</evidence>
<dbReference type="PROSITE" id="PS51257">
    <property type="entry name" value="PROKAR_LIPOPROTEIN"/>
    <property type="match status" value="1"/>
</dbReference>
<dbReference type="Proteomes" id="UP000293562">
    <property type="component" value="Unassembled WGS sequence"/>
</dbReference>
<organism evidence="1 2">
    <name type="scientific">Ancylomarina subtilis</name>
    <dbReference type="NCBI Taxonomy" id="1639035"/>
    <lineage>
        <taxon>Bacteria</taxon>
        <taxon>Pseudomonadati</taxon>
        <taxon>Bacteroidota</taxon>
        <taxon>Bacteroidia</taxon>
        <taxon>Marinilabiliales</taxon>
        <taxon>Marinifilaceae</taxon>
        <taxon>Ancylomarina</taxon>
    </lineage>
</organism>
<reference evidence="1 2" key="1">
    <citation type="submission" date="2019-02" db="EMBL/GenBank/DDBJ databases">
        <title>Genomic Encyclopedia of Type Strains, Phase IV (KMG-IV): sequencing the most valuable type-strain genomes for metagenomic binning, comparative biology and taxonomic classification.</title>
        <authorList>
            <person name="Goeker M."/>
        </authorList>
    </citation>
    <scope>NUCLEOTIDE SEQUENCE [LARGE SCALE GENOMIC DNA]</scope>
    <source>
        <strain evidence="1 2">DSM 28825</strain>
    </source>
</reference>
<proteinExistence type="predicted"/>
<protein>
    <recommendedName>
        <fullName evidence="3">Lipoprotein</fullName>
    </recommendedName>
</protein>
<dbReference type="AlphaFoldDB" id="A0A4Q7VJQ1"/>